<dbReference type="Proteomes" id="UP000269692">
    <property type="component" value="Unassembled WGS sequence"/>
</dbReference>
<dbReference type="RefSeq" id="WP_121622175.1">
    <property type="nucleotide sequence ID" value="NZ_JACIIW010000006.1"/>
</dbReference>
<evidence type="ECO:0000313" key="2">
    <source>
        <dbReference type="Proteomes" id="UP000269692"/>
    </source>
</evidence>
<organism evidence="1 2">
    <name type="scientific">Xanthobacter tagetidis</name>
    <dbReference type="NCBI Taxonomy" id="60216"/>
    <lineage>
        <taxon>Bacteria</taxon>
        <taxon>Pseudomonadati</taxon>
        <taxon>Pseudomonadota</taxon>
        <taxon>Alphaproteobacteria</taxon>
        <taxon>Hyphomicrobiales</taxon>
        <taxon>Xanthobacteraceae</taxon>
        <taxon>Xanthobacter</taxon>
    </lineage>
</organism>
<accession>A0A3L7ALB1</accession>
<dbReference type="OrthoDB" id="9129225at2"/>
<dbReference type="PANTHER" id="PTHR34846:SF11">
    <property type="entry name" value="4-CARBOXYMUCONOLACTONE DECARBOXYLASE FAMILY PROTEIN (AFU_ORTHOLOGUE AFUA_6G11590)"/>
    <property type="match status" value="1"/>
</dbReference>
<proteinExistence type="predicted"/>
<dbReference type="InterPro" id="IPR029032">
    <property type="entry name" value="AhpD-like"/>
</dbReference>
<dbReference type="SUPFAM" id="SSF69118">
    <property type="entry name" value="AhpD-like"/>
    <property type="match status" value="1"/>
</dbReference>
<reference evidence="1 2" key="1">
    <citation type="submission" date="2018-10" db="EMBL/GenBank/DDBJ databases">
        <title>Xanthobacter tagetidis genome sequencing and assembly.</title>
        <authorList>
            <person name="Maclea K.S."/>
            <person name="Goen A.E."/>
            <person name="Fatima S.A."/>
        </authorList>
    </citation>
    <scope>NUCLEOTIDE SEQUENCE [LARGE SCALE GENOMIC DNA]</scope>
    <source>
        <strain evidence="1 2">ATCC 700314</strain>
    </source>
</reference>
<dbReference type="EMBL" id="RCTF01000003">
    <property type="protein sequence ID" value="RLP80381.1"/>
    <property type="molecule type" value="Genomic_DNA"/>
</dbReference>
<dbReference type="PANTHER" id="PTHR34846">
    <property type="entry name" value="4-CARBOXYMUCONOLACTONE DECARBOXYLASE FAMILY PROTEIN (AFU_ORTHOLOGUE AFUA_6G11590)"/>
    <property type="match status" value="1"/>
</dbReference>
<name>A0A3L7ALB1_9HYPH</name>
<dbReference type="Gene3D" id="1.20.1290.10">
    <property type="entry name" value="AhpD-like"/>
    <property type="match status" value="1"/>
</dbReference>
<protein>
    <submittedName>
        <fullName evidence="1">Carboxymuconolactone decarboxylase</fullName>
    </submittedName>
</protein>
<evidence type="ECO:0000313" key="1">
    <source>
        <dbReference type="EMBL" id="RLP80381.1"/>
    </source>
</evidence>
<dbReference type="AlphaFoldDB" id="A0A3L7ALB1"/>
<keyword evidence="2" id="KW-1185">Reference proteome</keyword>
<comment type="caution">
    <text evidence="1">The sequence shown here is derived from an EMBL/GenBank/DDBJ whole genome shotgun (WGS) entry which is preliminary data.</text>
</comment>
<sequence>MAALPDPTASLTGAGRAIFEDILARRAAKGVHHLGPYIPLLNHPELAKLIEQLGWYYKYESKLPRDIYQFVVLILAKRSKVEFVWEDHVAAARAAGLPEAVTQMVAQDKRAFPAPFDLVDRITDCAFAFQSIPQPLQDSAIAAFGIEGLLEIVTLCGFYSMMAMVNGCFDVALPAPAPHRGT</sequence>
<gene>
    <name evidence="1" type="ORF">D9R14_04750</name>
</gene>